<dbReference type="EMBL" id="CM023490">
    <property type="protein sequence ID" value="KAH6942355.1"/>
    <property type="molecule type" value="Genomic_DNA"/>
</dbReference>
<proteinExistence type="predicted"/>
<accession>A0ACB7T5Z4</accession>
<keyword evidence="2" id="KW-1185">Reference proteome</keyword>
<sequence>MRVESVIEKPKTGSPSAVRARPPTPHTTMASRFVKSLDAPCSCELRARSTGVQRMKNRTIATSLGSSGTRSPPSARPRHVRAEAEERGSHGVGLSRLLEILSFFRGVVVCCTRESCLLASA</sequence>
<gene>
    <name evidence="1" type="ORF">HPB50_003975</name>
</gene>
<reference evidence="1" key="1">
    <citation type="submission" date="2020-05" db="EMBL/GenBank/DDBJ databases">
        <title>Large-scale comparative analyses of tick genomes elucidate their genetic diversity and vector capacities.</title>
        <authorList>
            <person name="Jia N."/>
            <person name="Wang J."/>
            <person name="Shi W."/>
            <person name="Du L."/>
            <person name="Sun Y."/>
            <person name="Zhan W."/>
            <person name="Jiang J."/>
            <person name="Wang Q."/>
            <person name="Zhang B."/>
            <person name="Ji P."/>
            <person name="Sakyi L.B."/>
            <person name="Cui X."/>
            <person name="Yuan T."/>
            <person name="Jiang B."/>
            <person name="Yang W."/>
            <person name="Lam T.T.-Y."/>
            <person name="Chang Q."/>
            <person name="Ding S."/>
            <person name="Wang X."/>
            <person name="Zhu J."/>
            <person name="Ruan X."/>
            <person name="Zhao L."/>
            <person name="Wei J."/>
            <person name="Que T."/>
            <person name="Du C."/>
            <person name="Cheng J."/>
            <person name="Dai P."/>
            <person name="Han X."/>
            <person name="Huang E."/>
            <person name="Gao Y."/>
            <person name="Liu J."/>
            <person name="Shao H."/>
            <person name="Ye R."/>
            <person name="Li L."/>
            <person name="Wei W."/>
            <person name="Wang X."/>
            <person name="Wang C."/>
            <person name="Yang T."/>
            <person name="Huo Q."/>
            <person name="Li W."/>
            <person name="Guo W."/>
            <person name="Chen H."/>
            <person name="Zhou L."/>
            <person name="Ni X."/>
            <person name="Tian J."/>
            <person name="Zhou Y."/>
            <person name="Sheng Y."/>
            <person name="Liu T."/>
            <person name="Pan Y."/>
            <person name="Xia L."/>
            <person name="Li J."/>
            <person name="Zhao F."/>
            <person name="Cao W."/>
        </authorList>
    </citation>
    <scope>NUCLEOTIDE SEQUENCE</scope>
    <source>
        <strain evidence="1">Hyas-2018</strain>
    </source>
</reference>
<name>A0ACB7T5Z4_HYAAI</name>
<comment type="caution">
    <text evidence="1">The sequence shown here is derived from an EMBL/GenBank/DDBJ whole genome shotgun (WGS) entry which is preliminary data.</text>
</comment>
<dbReference type="Proteomes" id="UP000821845">
    <property type="component" value="Chromosome 10"/>
</dbReference>
<protein>
    <submittedName>
        <fullName evidence="1">Uncharacterized protein</fullName>
    </submittedName>
</protein>
<evidence type="ECO:0000313" key="2">
    <source>
        <dbReference type="Proteomes" id="UP000821845"/>
    </source>
</evidence>
<organism evidence="1 2">
    <name type="scientific">Hyalomma asiaticum</name>
    <name type="common">Tick</name>
    <dbReference type="NCBI Taxonomy" id="266040"/>
    <lineage>
        <taxon>Eukaryota</taxon>
        <taxon>Metazoa</taxon>
        <taxon>Ecdysozoa</taxon>
        <taxon>Arthropoda</taxon>
        <taxon>Chelicerata</taxon>
        <taxon>Arachnida</taxon>
        <taxon>Acari</taxon>
        <taxon>Parasitiformes</taxon>
        <taxon>Ixodida</taxon>
        <taxon>Ixodoidea</taxon>
        <taxon>Ixodidae</taxon>
        <taxon>Hyalomminae</taxon>
        <taxon>Hyalomma</taxon>
    </lineage>
</organism>
<evidence type="ECO:0000313" key="1">
    <source>
        <dbReference type="EMBL" id="KAH6942355.1"/>
    </source>
</evidence>